<evidence type="ECO:0000259" key="6">
    <source>
        <dbReference type="PROSITE" id="PS50850"/>
    </source>
</evidence>
<keyword evidence="2 5" id="KW-0812">Transmembrane</keyword>
<dbReference type="InterPro" id="IPR020846">
    <property type="entry name" value="MFS_dom"/>
</dbReference>
<accession>A0A6I4SVJ5</accession>
<feature type="transmembrane region" description="Helical" evidence="5">
    <location>
        <begin position="309"/>
        <end position="334"/>
    </location>
</feature>
<dbReference type="InterPro" id="IPR001969">
    <property type="entry name" value="Aspartic_peptidase_AS"/>
</dbReference>
<evidence type="ECO:0000313" key="8">
    <source>
        <dbReference type="Proteomes" id="UP000433652"/>
    </source>
</evidence>
<feature type="transmembrane region" description="Helical" evidence="5">
    <location>
        <begin position="163"/>
        <end position="186"/>
    </location>
</feature>
<feature type="transmembrane region" description="Helical" evidence="5">
    <location>
        <begin position="355"/>
        <end position="374"/>
    </location>
</feature>
<protein>
    <submittedName>
        <fullName evidence="7">MFS transporter</fullName>
    </submittedName>
</protein>
<dbReference type="GO" id="GO:0004190">
    <property type="term" value="F:aspartic-type endopeptidase activity"/>
    <property type="evidence" value="ECO:0007669"/>
    <property type="project" value="InterPro"/>
</dbReference>
<comment type="caution">
    <text evidence="7">The sequence shown here is derived from an EMBL/GenBank/DDBJ whole genome shotgun (WGS) entry which is preliminary data.</text>
</comment>
<dbReference type="RefSeq" id="WP_159794921.1">
    <property type="nucleotide sequence ID" value="NZ_WTYM01000042.1"/>
</dbReference>
<sequence>MTASRVAARKTIAICTVIYALDGLIHTILGPLAPEIARTLSLGNAQLGPIFSSNLIGQCIGLVLFPAIATRFGHRLTVTLAVVGFALGQAASALADSGAQLFAIRLATGIFLGGCLPSCLAIVTEQAPEGRRGLSILSLFTGYGLGAALAGAVAAGFAEFGGWRTAMVAIGALSLATAVGAWLWLLEPDPLQPASSAQGQAAGTLAAVELVRSEYMVGTLMLWLLFILLLTISYCLNSWLPIMLVDAGFSESFAALSVTTFGFGGAIAALGVGILIDRFGAMTILLAFLTMAAALLFATGQAMEDASPTLLTLLLAATGFFSLGAYGGVNVVLAGFYPGPLRATGIGWAKSVGRLGTVIAPITIGFALSAGMTGSSVMSLFAVPAVLAGLALVVISFTATWRAHSTG</sequence>
<dbReference type="SUPFAM" id="SSF103473">
    <property type="entry name" value="MFS general substrate transporter"/>
    <property type="match status" value="1"/>
</dbReference>
<dbReference type="InterPro" id="IPR011701">
    <property type="entry name" value="MFS"/>
</dbReference>
<feature type="transmembrane region" description="Helical" evidence="5">
    <location>
        <begin position="283"/>
        <end position="303"/>
    </location>
</feature>
<feature type="transmembrane region" description="Helical" evidence="5">
    <location>
        <begin position="136"/>
        <end position="157"/>
    </location>
</feature>
<evidence type="ECO:0000256" key="4">
    <source>
        <dbReference type="ARBA" id="ARBA00023136"/>
    </source>
</evidence>
<comment type="subcellular location">
    <subcellularLocation>
        <location evidence="1">Membrane</location>
        <topology evidence="1">Multi-pass membrane protein</topology>
    </subcellularLocation>
</comment>
<dbReference type="PROSITE" id="PS00141">
    <property type="entry name" value="ASP_PROTEASE"/>
    <property type="match status" value="1"/>
</dbReference>
<feature type="transmembrane region" description="Helical" evidence="5">
    <location>
        <begin position="220"/>
        <end position="240"/>
    </location>
</feature>
<dbReference type="GO" id="GO:0005886">
    <property type="term" value="C:plasma membrane"/>
    <property type="evidence" value="ECO:0007669"/>
    <property type="project" value="TreeGrafter"/>
</dbReference>
<dbReference type="Pfam" id="PF07690">
    <property type="entry name" value="MFS_1"/>
    <property type="match status" value="1"/>
</dbReference>
<reference evidence="7 8" key="1">
    <citation type="submission" date="2019-12" db="EMBL/GenBank/DDBJ databases">
        <title>Genomic-based taxomic classification of the family Erythrobacteraceae.</title>
        <authorList>
            <person name="Xu L."/>
        </authorList>
    </citation>
    <scope>NUCLEOTIDE SEQUENCE [LARGE SCALE GENOMIC DNA]</scope>
    <source>
        <strain evidence="7 8">MCCC 1K01500</strain>
    </source>
</reference>
<feature type="transmembrane region" description="Helical" evidence="5">
    <location>
        <begin position="50"/>
        <end position="69"/>
    </location>
</feature>
<feature type="transmembrane region" description="Helical" evidence="5">
    <location>
        <begin position="101"/>
        <end position="124"/>
    </location>
</feature>
<dbReference type="AlphaFoldDB" id="A0A6I4SVJ5"/>
<dbReference type="PANTHER" id="PTHR23508:SF10">
    <property type="entry name" value="CARBOXYLIC ACID TRANSPORTER PROTEIN HOMOLOG"/>
    <property type="match status" value="1"/>
</dbReference>
<evidence type="ECO:0000256" key="2">
    <source>
        <dbReference type="ARBA" id="ARBA00022692"/>
    </source>
</evidence>
<dbReference type="GO" id="GO:0046943">
    <property type="term" value="F:carboxylic acid transmembrane transporter activity"/>
    <property type="evidence" value="ECO:0007669"/>
    <property type="project" value="TreeGrafter"/>
</dbReference>
<keyword evidence="3 5" id="KW-1133">Transmembrane helix</keyword>
<feature type="transmembrane region" description="Helical" evidence="5">
    <location>
        <begin position="380"/>
        <end position="401"/>
    </location>
</feature>
<dbReference type="EMBL" id="WTYM01000042">
    <property type="protein sequence ID" value="MXO59971.1"/>
    <property type="molecule type" value="Genomic_DNA"/>
</dbReference>
<keyword evidence="4 5" id="KW-0472">Membrane</keyword>
<dbReference type="GO" id="GO:0006508">
    <property type="term" value="P:proteolysis"/>
    <property type="evidence" value="ECO:0007669"/>
    <property type="project" value="InterPro"/>
</dbReference>
<feature type="transmembrane region" description="Helical" evidence="5">
    <location>
        <begin position="76"/>
        <end position="95"/>
    </location>
</feature>
<feature type="transmembrane region" description="Helical" evidence="5">
    <location>
        <begin position="12"/>
        <end position="30"/>
    </location>
</feature>
<organism evidence="7 8">
    <name type="scientific">Croceibacterium salegens</name>
    <dbReference type="NCBI Taxonomy" id="1737568"/>
    <lineage>
        <taxon>Bacteria</taxon>
        <taxon>Pseudomonadati</taxon>
        <taxon>Pseudomonadota</taxon>
        <taxon>Alphaproteobacteria</taxon>
        <taxon>Sphingomonadales</taxon>
        <taxon>Erythrobacteraceae</taxon>
        <taxon>Croceibacterium</taxon>
    </lineage>
</organism>
<dbReference type="Gene3D" id="1.20.1250.20">
    <property type="entry name" value="MFS general substrate transporter like domains"/>
    <property type="match status" value="2"/>
</dbReference>
<evidence type="ECO:0000256" key="5">
    <source>
        <dbReference type="SAM" id="Phobius"/>
    </source>
</evidence>
<dbReference type="PANTHER" id="PTHR23508">
    <property type="entry name" value="CARBOXYLIC ACID TRANSPORTER PROTEIN HOMOLOG"/>
    <property type="match status" value="1"/>
</dbReference>
<keyword evidence="8" id="KW-1185">Reference proteome</keyword>
<evidence type="ECO:0000256" key="3">
    <source>
        <dbReference type="ARBA" id="ARBA00022989"/>
    </source>
</evidence>
<dbReference type="PROSITE" id="PS50850">
    <property type="entry name" value="MFS"/>
    <property type="match status" value="1"/>
</dbReference>
<evidence type="ECO:0000313" key="7">
    <source>
        <dbReference type="EMBL" id="MXO59971.1"/>
    </source>
</evidence>
<dbReference type="OrthoDB" id="9800416at2"/>
<feature type="transmembrane region" description="Helical" evidence="5">
    <location>
        <begin position="252"/>
        <end position="276"/>
    </location>
</feature>
<evidence type="ECO:0000256" key="1">
    <source>
        <dbReference type="ARBA" id="ARBA00004141"/>
    </source>
</evidence>
<proteinExistence type="predicted"/>
<gene>
    <name evidence="7" type="ORF">GRI89_10510</name>
</gene>
<feature type="domain" description="Major facilitator superfamily (MFS) profile" evidence="6">
    <location>
        <begin position="11"/>
        <end position="403"/>
    </location>
</feature>
<dbReference type="Proteomes" id="UP000433652">
    <property type="component" value="Unassembled WGS sequence"/>
</dbReference>
<name>A0A6I4SVJ5_9SPHN</name>
<dbReference type="InterPro" id="IPR036259">
    <property type="entry name" value="MFS_trans_sf"/>
</dbReference>